<protein>
    <submittedName>
        <fullName evidence="1">Uncharacterized protein</fullName>
    </submittedName>
</protein>
<evidence type="ECO:0000313" key="2">
    <source>
        <dbReference type="Proteomes" id="UP000243459"/>
    </source>
</evidence>
<accession>A0A5P1EBN1</accession>
<dbReference type="Proteomes" id="UP000243459">
    <property type="component" value="Chromosome 7"/>
</dbReference>
<dbReference type="Gramene" id="ONK62199">
    <property type="protein sequence ID" value="ONK62199"/>
    <property type="gene ID" value="A4U43_C07F1400"/>
</dbReference>
<reference evidence="2" key="1">
    <citation type="journal article" date="2017" name="Nat. Commun.">
        <title>The asparagus genome sheds light on the origin and evolution of a young Y chromosome.</title>
        <authorList>
            <person name="Harkess A."/>
            <person name="Zhou J."/>
            <person name="Xu C."/>
            <person name="Bowers J.E."/>
            <person name="Van der Hulst R."/>
            <person name="Ayyampalayam S."/>
            <person name="Mercati F."/>
            <person name="Riccardi P."/>
            <person name="McKain M.R."/>
            <person name="Kakrana A."/>
            <person name="Tang H."/>
            <person name="Ray J."/>
            <person name="Groenendijk J."/>
            <person name="Arikit S."/>
            <person name="Mathioni S.M."/>
            <person name="Nakano M."/>
            <person name="Shan H."/>
            <person name="Telgmann-Rauber A."/>
            <person name="Kanno A."/>
            <person name="Yue Z."/>
            <person name="Chen H."/>
            <person name="Li W."/>
            <person name="Chen Y."/>
            <person name="Xu X."/>
            <person name="Zhang Y."/>
            <person name="Luo S."/>
            <person name="Chen H."/>
            <person name="Gao J."/>
            <person name="Mao Z."/>
            <person name="Pires J.C."/>
            <person name="Luo M."/>
            <person name="Kudrna D."/>
            <person name="Wing R.A."/>
            <person name="Meyers B.C."/>
            <person name="Yi K."/>
            <person name="Kong H."/>
            <person name="Lavrijsen P."/>
            <person name="Sunseri F."/>
            <person name="Falavigna A."/>
            <person name="Ye Y."/>
            <person name="Leebens-Mack J.H."/>
            <person name="Chen G."/>
        </authorList>
    </citation>
    <scope>NUCLEOTIDE SEQUENCE [LARGE SCALE GENOMIC DNA]</scope>
    <source>
        <strain evidence="2">cv. DH0086</strain>
    </source>
</reference>
<dbReference type="AlphaFoldDB" id="A0A5P1EBN1"/>
<gene>
    <name evidence="1" type="ORF">A4U43_C07F1400</name>
</gene>
<evidence type="ECO:0000313" key="1">
    <source>
        <dbReference type="EMBL" id="ONK62199.1"/>
    </source>
</evidence>
<dbReference type="EMBL" id="CM007387">
    <property type="protein sequence ID" value="ONK62199.1"/>
    <property type="molecule type" value="Genomic_DNA"/>
</dbReference>
<organism evidence="1 2">
    <name type="scientific">Asparagus officinalis</name>
    <name type="common">Garden asparagus</name>
    <dbReference type="NCBI Taxonomy" id="4686"/>
    <lineage>
        <taxon>Eukaryota</taxon>
        <taxon>Viridiplantae</taxon>
        <taxon>Streptophyta</taxon>
        <taxon>Embryophyta</taxon>
        <taxon>Tracheophyta</taxon>
        <taxon>Spermatophyta</taxon>
        <taxon>Magnoliopsida</taxon>
        <taxon>Liliopsida</taxon>
        <taxon>Asparagales</taxon>
        <taxon>Asparagaceae</taxon>
        <taxon>Asparagoideae</taxon>
        <taxon>Asparagus</taxon>
    </lineage>
</organism>
<name>A0A5P1EBN1_ASPOF</name>
<proteinExistence type="predicted"/>
<sequence length="94" mass="10628">MLHQSVELSAAQELASDFCSDCLRLGLQVELLKQTFATEIINFKLQFKTEPNRCYRLQSYQLMPPPKEVAKSQIAKLAADVSSDTYESGMPETR</sequence>
<keyword evidence="2" id="KW-1185">Reference proteome</keyword>